<dbReference type="Pfam" id="PF01636">
    <property type="entry name" value="APH"/>
    <property type="match status" value="1"/>
</dbReference>
<name>A0A1M6C6N5_9ACTN</name>
<dbReference type="OrthoDB" id="3383851at2"/>
<dbReference type="AlphaFoldDB" id="A0A1M6C6N5"/>
<dbReference type="Proteomes" id="UP000184452">
    <property type="component" value="Unassembled WGS sequence"/>
</dbReference>
<dbReference type="STRING" id="758803.SAMN05421803_101599"/>
<keyword evidence="2" id="KW-0808">Transferase</keyword>
<dbReference type="SUPFAM" id="SSF56112">
    <property type="entry name" value="Protein kinase-like (PK-like)"/>
    <property type="match status" value="1"/>
</dbReference>
<evidence type="ECO:0000313" key="2">
    <source>
        <dbReference type="EMBL" id="SHI56613.1"/>
    </source>
</evidence>
<protein>
    <submittedName>
        <fullName evidence="2">Phosphotransferase enzyme family protein</fullName>
    </submittedName>
</protein>
<evidence type="ECO:0000259" key="1">
    <source>
        <dbReference type="Pfam" id="PF01636"/>
    </source>
</evidence>
<reference evidence="2 3" key="1">
    <citation type="submission" date="2016-11" db="EMBL/GenBank/DDBJ databases">
        <authorList>
            <person name="Jaros S."/>
            <person name="Januszkiewicz K."/>
            <person name="Wedrychowicz H."/>
        </authorList>
    </citation>
    <scope>NUCLEOTIDE SEQUENCE [LARGE SCALE GENOMIC DNA]</scope>
    <source>
        <strain evidence="2 3">CGMCC 4.5723</strain>
    </source>
</reference>
<keyword evidence="3" id="KW-1185">Reference proteome</keyword>
<dbReference type="GO" id="GO:0016740">
    <property type="term" value="F:transferase activity"/>
    <property type="evidence" value="ECO:0007669"/>
    <property type="project" value="UniProtKB-KW"/>
</dbReference>
<accession>A0A1M6C6N5</accession>
<dbReference type="RefSeq" id="WP_073374579.1">
    <property type="nucleotide sequence ID" value="NZ_FQZK01000001.1"/>
</dbReference>
<dbReference type="Gene3D" id="3.90.1200.10">
    <property type="match status" value="1"/>
</dbReference>
<feature type="domain" description="Aminoglycoside phosphotransferase" evidence="1">
    <location>
        <begin position="15"/>
        <end position="218"/>
    </location>
</feature>
<proteinExistence type="predicted"/>
<dbReference type="InterPro" id="IPR002575">
    <property type="entry name" value="Aminoglycoside_PTrfase"/>
</dbReference>
<gene>
    <name evidence="2" type="ORF">SAMN05421803_101599</name>
</gene>
<evidence type="ECO:0000313" key="3">
    <source>
        <dbReference type="Proteomes" id="UP000184452"/>
    </source>
</evidence>
<sequence>MTTRFHTHHIDLRDDVVVKRYSAWGRGEPQREWTALQVLDRYAPGLAPCPLHAELDAEPPAITMSRLPGRVLRGEDATDAHVAAIARALNRLHRIPAGTVTALAPAPWGPRTAVAKVRRFLAARPDPGEDPLVRKAHEQGAAWMATTDPDRLLDATHPPVLGPADGNHANLLYDARTEQVRLVDWEDSGSNDRAFELGELTEHISRLDGTLDPDALLARLDLAPREAERVRGFRRLVALCWLLQLGPAGAATPHNPPGTARRVAERLLAVLG</sequence>
<dbReference type="InterPro" id="IPR011009">
    <property type="entry name" value="Kinase-like_dom_sf"/>
</dbReference>
<dbReference type="EMBL" id="FQZK01000001">
    <property type="protein sequence ID" value="SHI56613.1"/>
    <property type="molecule type" value="Genomic_DNA"/>
</dbReference>
<organism evidence="2 3">
    <name type="scientific">Nocardiopsis flavescens</name>
    <dbReference type="NCBI Taxonomy" id="758803"/>
    <lineage>
        <taxon>Bacteria</taxon>
        <taxon>Bacillati</taxon>
        <taxon>Actinomycetota</taxon>
        <taxon>Actinomycetes</taxon>
        <taxon>Streptosporangiales</taxon>
        <taxon>Nocardiopsidaceae</taxon>
        <taxon>Nocardiopsis</taxon>
    </lineage>
</organism>